<sequence>MRYFKPGPPEPTPVYVELIATSFTMLVPAAIMSAIFLAVGAYCALEIGGALPWIALTGGMAASIGRLGVILAYRRQSADQLADRRASANWQFRLGLSTLSFAGSLALLGAASFVSPQPIPQMLATGLLFGFCSGAVARGYIRPRICAACVTLATVPIALAAASGGGVGRLILAAMFFAFLVGSLETIRYAYRLARQQISLRNEMTMVARHDALTGLANRFGLREAFADLLQSHRDVPMVAVHCLDLDRFKPVNDRFGHPVGDALLRELAARIAATVRPGDIAARLGGDEFAVVQAGIGHAEEAEMFARRLARALAAPYRIDDTIVEIGVSLGYATSPPYGTSLETLIEVADAALYRVKRAGGGVGSSGAQDAPLMPTAIAW</sequence>
<name>A0A5C6UH99_9SPHN</name>
<dbReference type="RefSeq" id="WP_147082527.1">
    <property type="nucleotide sequence ID" value="NZ_VOQR01000001.1"/>
</dbReference>
<dbReference type="InterPro" id="IPR000160">
    <property type="entry name" value="GGDEF_dom"/>
</dbReference>
<proteinExistence type="predicted"/>
<dbReference type="InterPro" id="IPR052163">
    <property type="entry name" value="DGC-Regulatory_Protein"/>
</dbReference>
<feature type="transmembrane region" description="Helical" evidence="1">
    <location>
        <begin position="50"/>
        <end position="73"/>
    </location>
</feature>
<dbReference type="PANTHER" id="PTHR46663">
    <property type="entry name" value="DIGUANYLATE CYCLASE DGCT-RELATED"/>
    <property type="match status" value="1"/>
</dbReference>
<dbReference type="InterPro" id="IPR043128">
    <property type="entry name" value="Rev_trsase/Diguanyl_cyclase"/>
</dbReference>
<dbReference type="Gene3D" id="3.30.70.270">
    <property type="match status" value="1"/>
</dbReference>
<evidence type="ECO:0000313" key="3">
    <source>
        <dbReference type="EMBL" id="TXC71338.1"/>
    </source>
</evidence>
<dbReference type="NCBIfam" id="TIGR00254">
    <property type="entry name" value="GGDEF"/>
    <property type="match status" value="1"/>
</dbReference>
<dbReference type="AlphaFoldDB" id="A0A5C6UH99"/>
<feature type="transmembrane region" description="Helical" evidence="1">
    <location>
        <begin position="145"/>
        <end position="164"/>
    </location>
</feature>
<dbReference type="Proteomes" id="UP000321250">
    <property type="component" value="Unassembled WGS sequence"/>
</dbReference>
<evidence type="ECO:0000256" key="1">
    <source>
        <dbReference type="SAM" id="Phobius"/>
    </source>
</evidence>
<keyword evidence="1" id="KW-0812">Transmembrane</keyword>
<comment type="caution">
    <text evidence="3">The sequence shown here is derived from an EMBL/GenBank/DDBJ whole genome shotgun (WGS) entry which is preliminary data.</text>
</comment>
<dbReference type="EMBL" id="VOQR01000001">
    <property type="protein sequence ID" value="TXC71338.1"/>
    <property type="molecule type" value="Genomic_DNA"/>
</dbReference>
<dbReference type="PROSITE" id="PS50887">
    <property type="entry name" value="GGDEF"/>
    <property type="match status" value="1"/>
</dbReference>
<protein>
    <submittedName>
        <fullName evidence="3">GGDEF domain-containing protein</fullName>
    </submittedName>
</protein>
<feature type="transmembrane region" description="Helical" evidence="1">
    <location>
        <begin position="119"/>
        <end position="138"/>
    </location>
</feature>
<dbReference type="SUPFAM" id="SSF55073">
    <property type="entry name" value="Nucleotide cyclase"/>
    <property type="match status" value="1"/>
</dbReference>
<accession>A0A5C6UH99</accession>
<keyword evidence="4" id="KW-1185">Reference proteome</keyword>
<dbReference type="Pfam" id="PF00990">
    <property type="entry name" value="GGDEF"/>
    <property type="match status" value="1"/>
</dbReference>
<feature type="transmembrane region" description="Helical" evidence="1">
    <location>
        <begin position="12"/>
        <end position="38"/>
    </location>
</feature>
<evidence type="ECO:0000313" key="4">
    <source>
        <dbReference type="Proteomes" id="UP000321250"/>
    </source>
</evidence>
<organism evidence="3 4">
    <name type="scientific">Sphingomonas ginsenosidivorax</name>
    <dbReference type="NCBI Taxonomy" id="862135"/>
    <lineage>
        <taxon>Bacteria</taxon>
        <taxon>Pseudomonadati</taxon>
        <taxon>Pseudomonadota</taxon>
        <taxon>Alphaproteobacteria</taxon>
        <taxon>Sphingomonadales</taxon>
        <taxon>Sphingomonadaceae</taxon>
        <taxon>Sphingomonas</taxon>
    </lineage>
</organism>
<keyword evidence="1" id="KW-0472">Membrane</keyword>
<gene>
    <name evidence="3" type="ORF">FSB78_10585</name>
</gene>
<reference evidence="3 4" key="1">
    <citation type="journal article" date="2013" name="Antonie Van Leeuwenhoek">
        <title>Sphingomonas ginsenosidivorax sp. nov., with the ability to transform ginsenosides.</title>
        <authorList>
            <person name="Jin X.F."/>
            <person name="Kim J.K."/>
            <person name="Liu Q.M."/>
            <person name="Kang M.S."/>
            <person name="He D."/>
            <person name="Jin F.X."/>
            <person name="Kim S.C."/>
            <person name="Im W.T."/>
        </authorList>
    </citation>
    <scope>NUCLEOTIDE SEQUENCE [LARGE SCALE GENOMIC DNA]</scope>
    <source>
        <strain evidence="3 4">KHI67</strain>
    </source>
</reference>
<feature type="transmembrane region" description="Helical" evidence="1">
    <location>
        <begin position="94"/>
        <end position="113"/>
    </location>
</feature>
<dbReference type="SMART" id="SM00267">
    <property type="entry name" value="GGDEF"/>
    <property type="match status" value="1"/>
</dbReference>
<feature type="domain" description="GGDEF" evidence="2">
    <location>
        <begin position="237"/>
        <end position="372"/>
    </location>
</feature>
<evidence type="ECO:0000259" key="2">
    <source>
        <dbReference type="PROSITE" id="PS50887"/>
    </source>
</evidence>
<keyword evidence="1" id="KW-1133">Transmembrane helix</keyword>
<dbReference type="OrthoDB" id="9812260at2"/>
<dbReference type="InterPro" id="IPR029787">
    <property type="entry name" value="Nucleotide_cyclase"/>
</dbReference>
<dbReference type="PANTHER" id="PTHR46663:SF2">
    <property type="entry name" value="GGDEF DOMAIN-CONTAINING PROTEIN"/>
    <property type="match status" value="1"/>
</dbReference>
<dbReference type="CDD" id="cd01949">
    <property type="entry name" value="GGDEF"/>
    <property type="match status" value="1"/>
</dbReference>